<dbReference type="Proteomes" id="UP001243846">
    <property type="component" value="Unassembled WGS sequence"/>
</dbReference>
<dbReference type="EMBL" id="JAUFRC010000001">
    <property type="protein sequence ID" value="MDN3712907.1"/>
    <property type="molecule type" value="Genomic_DNA"/>
</dbReference>
<evidence type="ECO:0000313" key="2">
    <source>
        <dbReference type="Proteomes" id="UP001243846"/>
    </source>
</evidence>
<sequence>MPARPPAFAEVLIETSAERASPVDGDINQCSAKLHIGSLIVEFPISIAEKDLHKIIRVATGAS</sequence>
<reference evidence="2" key="1">
    <citation type="journal article" date="2019" name="Int. J. Syst. Evol. Microbiol.">
        <title>The Global Catalogue of Microorganisms (GCM) 10K type strain sequencing project: providing services to taxonomists for standard genome sequencing and annotation.</title>
        <authorList>
            <consortium name="The Broad Institute Genomics Platform"/>
            <consortium name="The Broad Institute Genome Sequencing Center for Infectious Disease"/>
            <person name="Wu L."/>
            <person name="Ma J."/>
        </authorList>
    </citation>
    <scope>NUCLEOTIDE SEQUENCE [LARGE SCALE GENOMIC DNA]</scope>
    <source>
        <strain evidence="2">CECT 8482</strain>
    </source>
</reference>
<proteinExistence type="predicted"/>
<comment type="caution">
    <text evidence="1">The sequence shown here is derived from an EMBL/GenBank/DDBJ whole genome shotgun (WGS) entry which is preliminary data.</text>
</comment>
<accession>A0ABT8D837</accession>
<name>A0ABT8D837_9RHOB</name>
<gene>
    <name evidence="1" type="ORF">QWZ10_16260</name>
</gene>
<organism evidence="1 2">
    <name type="scientific">Paracoccus cavernae</name>
    <dbReference type="NCBI Taxonomy" id="1571207"/>
    <lineage>
        <taxon>Bacteria</taxon>
        <taxon>Pseudomonadati</taxon>
        <taxon>Pseudomonadota</taxon>
        <taxon>Alphaproteobacteria</taxon>
        <taxon>Rhodobacterales</taxon>
        <taxon>Paracoccaceae</taxon>
        <taxon>Paracoccus</taxon>
    </lineage>
</organism>
<evidence type="ECO:0008006" key="3">
    <source>
        <dbReference type="Google" id="ProtNLM"/>
    </source>
</evidence>
<evidence type="ECO:0000313" key="1">
    <source>
        <dbReference type="EMBL" id="MDN3712907.1"/>
    </source>
</evidence>
<keyword evidence="2" id="KW-1185">Reference proteome</keyword>
<protein>
    <recommendedName>
        <fullName evidence="3">Transposase</fullName>
    </recommendedName>
</protein>